<evidence type="ECO:0000313" key="1">
    <source>
        <dbReference type="EMBL" id="GKV23756.1"/>
    </source>
</evidence>
<dbReference type="AlphaFoldDB" id="A0AAV5KGW2"/>
<proteinExistence type="predicted"/>
<sequence>MGICASSQFRARDGSLNWLTSTAKIIHSDGSLLEFPHTIKASSILSLNPNCFLCNSEQMHVDSLLPHVAGDDELQQGQIYFLMPLSKSQVPISFQDMCSLAVKASTALTRLEMETSSSHSFANPGNTDFPNPTFLLPAFLPIFFQSRPENPHRQSLVFFLRNCFKAEKYNSTPKSHFSSSFYLGHETTVDNC</sequence>
<dbReference type="Proteomes" id="UP001054252">
    <property type="component" value="Unassembled WGS sequence"/>
</dbReference>
<organism evidence="1 2">
    <name type="scientific">Rubroshorea leprosula</name>
    <dbReference type="NCBI Taxonomy" id="152421"/>
    <lineage>
        <taxon>Eukaryota</taxon>
        <taxon>Viridiplantae</taxon>
        <taxon>Streptophyta</taxon>
        <taxon>Embryophyta</taxon>
        <taxon>Tracheophyta</taxon>
        <taxon>Spermatophyta</taxon>
        <taxon>Magnoliopsida</taxon>
        <taxon>eudicotyledons</taxon>
        <taxon>Gunneridae</taxon>
        <taxon>Pentapetalae</taxon>
        <taxon>rosids</taxon>
        <taxon>malvids</taxon>
        <taxon>Malvales</taxon>
        <taxon>Dipterocarpaceae</taxon>
        <taxon>Rubroshorea</taxon>
    </lineage>
</organism>
<dbReference type="EMBL" id="BPVZ01000064">
    <property type="protein sequence ID" value="GKV23756.1"/>
    <property type="molecule type" value="Genomic_DNA"/>
</dbReference>
<evidence type="ECO:0000313" key="2">
    <source>
        <dbReference type="Proteomes" id="UP001054252"/>
    </source>
</evidence>
<dbReference type="PANTHER" id="PTHR33052">
    <property type="entry name" value="DUF4228 DOMAIN PROTEIN-RELATED"/>
    <property type="match status" value="1"/>
</dbReference>
<gene>
    <name evidence="1" type="ORF">SLEP1_g33452</name>
</gene>
<accession>A0AAV5KGW2</accession>
<protein>
    <submittedName>
        <fullName evidence="1">Uncharacterized protein</fullName>
    </submittedName>
</protein>
<dbReference type="InterPro" id="IPR025322">
    <property type="entry name" value="PADRE_dom"/>
</dbReference>
<reference evidence="1 2" key="1">
    <citation type="journal article" date="2021" name="Commun. Biol.">
        <title>The genome of Shorea leprosula (Dipterocarpaceae) highlights the ecological relevance of drought in aseasonal tropical rainforests.</title>
        <authorList>
            <person name="Ng K.K.S."/>
            <person name="Kobayashi M.J."/>
            <person name="Fawcett J.A."/>
            <person name="Hatakeyama M."/>
            <person name="Paape T."/>
            <person name="Ng C.H."/>
            <person name="Ang C.C."/>
            <person name="Tnah L.H."/>
            <person name="Lee C.T."/>
            <person name="Nishiyama T."/>
            <person name="Sese J."/>
            <person name="O'Brien M.J."/>
            <person name="Copetti D."/>
            <person name="Mohd Noor M.I."/>
            <person name="Ong R.C."/>
            <person name="Putra M."/>
            <person name="Sireger I.Z."/>
            <person name="Indrioko S."/>
            <person name="Kosugi Y."/>
            <person name="Izuno A."/>
            <person name="Isagi Y."/>
            <person name="Lee S.L."/>
            <person name="Shimizu K.K."/>
        </authorList>
    </citation>
    <scope>NUCLEOTIDE SEQUENCE [LARGE SCALE GENOMIC DNA]</scope>
    <source>
        <strain evidence="1">214</strain>
    </source>
</reference>
<dbReference type="Pfam" id="PF14009">
    <property type="entry name" value="PADRE"/>
    <property type="match status" value="1"/>
</dbReference>
<keyword evidence="2" id="KW-1185">Reference proteome</keyword>
<name>A0AAV5KGW2_9ROSI</name>
<comment type="caution">
    <text evidence="1">The sequence shown here is derived from an EMBL/GenBank/DDBJ whole genome shotgun (WGS) entry which is preliminary data.</text>
</comment>